<organism evidence="1 2">
    <name type="scientific">Portunus trituberculatus</name>
    <name type="common">Swimming crab</name>
    <name type="synonym">Neptunus trituberculatus</name>
    <dbReference type="NCBI Taxonomy" id="210409"/>
    <lineage>
        <taxon>Eukaryota</taxon>
        <taxon>Metazoa</taxon>
        <taxon>Ecdysozoa</taxon>
        <taxon>Arthropoda</taxon>
        <taxon>Crustacea</taxon>
        <taxon>Multicrustacea</taxon>
        <taxon>Malacostraca</taxon>
        <taxon>Eumalacostraca</taxon>
        <taxon>Eucarida</taxon>
        <taxon>Decapoda</taxon>
        <taxon>Pleocyemata</taxon>
        <taxon>Brachyura</taxon>
        <taxon>Eubrachyura</taxon>
        <taxon>Portunoidea</taxon>
        <taxon>Portunidae</taxon>
        <taxon>Portuninae</taxon>
        <taxon>Portunus</taxon>
    </lineage>
</organism>
<dbReference type="EMBL" id="VSRR010102405">
    <property type="protein sequence ID" value="MPC95484.1"/>
    <property type="molecule type" value="Genomic_DNA"/>
</dbReference>
<gene>
    <name evidence="1" type="ORF">E2C01_090698</name>
</gene>
<proteinExistence type="predicted"/>
<dbReference type="AlphaFoldDB" id="A0A5B7JT42"/>
<accession>A0A5B7JT42</accession>
<evidence type="ECO:0000313" key="2">
    <source>
        <dbReference type="Proteomes" id="UP000324222"/>
    </source>
</evidence>
<keyword evidence="2" id="KW-1185">Reference proteome</keyword>
<comment type="caution">
    <text evidence="1">The sequence shown here is derived from an EMBL/GenBank/DDBJ whole genome shotgun (WGS) entry which is preliminary data.</text>
</comment>
<reference evidence="1 2" key="1">
    <citation type="submission" date="2019-05" db="EMBL/GenBank/DDBJ databases">
        <title>Another draft genome of Portunus trituberculatus and its Hox gene families provides insights of decapod evolution.</title>
        <authorList>
            <person name="Jeong J.-H."/>
            <person name="Song I."/>
            <person name="Kim S."/>
            <person name="Choi T."/>
            <person name="Kim D."/>
            <person name="Ryu S."/>
            <person name="Kim W."/>
        </authorList>
    </citation>
    <scope>NUCLEOTIDE SEQUENCE [LARGE SCALE GENOMIC DNA]</scope>
    <source>
        <tissue evidence="1">Muscle</tissue>
    </source>
</reference>
<dbReference type="Proteomes" id="UP000324222">
    <property type="component" value="Unassembled WGS sequence"/>
</dbReference>
<protein>
    <submittedName>
        <fullName evidence="1">Uncharacterized protein</fullName>
    </submittedName>
</protein>
<evidence type="ECO:0000313" key="1">
    <source>
        <dbReference type="EMBL" id="MPC95484.1"/>
    </source>
</evidence>
<name>A0A5B7JT42_PORTR</name>
<sequence length="21" mass="2520">MCPAWNCDQRTLYHSSMTTHH</sequence>